<evidence type="ECO:0000259" key="4">
    <source>
        <dbReference type="PROSITE" id="PS51845"/>
    </source>
</evidence>
<keyword evidence="6" id="KW-1185">Reference proteome</keyword>
<dbReference type="Pfam" id="PF00233">
    <property type="entry name" value="PDEase_I"/>
    <property type="match status" value="1"/>
</dbReference>
<dbReference type="PANTHER" id="PTHR11347">
    <property type="entry name" value="CYCLIC NUCLEOTIDE PHOSPHODIESTERASE"/>
    <property type="match status" value="1"/>
</dbReference>
<dbReference type="InterPro" id="IPR036971">
    <property type="entry name" value="PDEase_catalytic_dom_sf"/>
</dbReference>
<gene>
    <name evidence="5" type="ORF">JTE90_019985</name>
</gene>
<evidence type="ECO:0000256" key="1">
    <source>
        <dbReference type="ARBA" id="ARBA00022723"/>
    </source>
</evidence>
<protein>
    <recommendedName>
        <fullName evidence="4">PDEase domain-containing protein</fullName>
    </recommendedName>
</protein>
<proteinExistence type="predicted"/>
<dbReference type="AlphaFoldDB" id="A0AAV6UHG3"/>
<dbReference type="InterPro" id="IPR002073">
    <property type="entry name" value="PDEase_catalytic_dom"/>
</dbReference>
<evidence type="ECO:0000313" key="6">
    <source>
        <dbReference type="Proteomes" id="UP000827092"/>
    </source>
</evidence>
<organism evidence="5 6">
    <name type="scientific">Oedothorax gibbosus</name>
    <dbReference type="NCBI Taxonomy" id="931172"/>
    <lineage>
        <taxon>Eukaryota</taxon>
        <taxon>Metazoa</taxon>
        <taxon>Ecdysozoa</taxon>
        <taxon>Arthropoda</taxon>
        <taxon>Chelicerata</taxon>
        <taxon>Arachnida</taxon>
        <taxon>Araneae</taxon>
        <taxon>Araneomorphae</taxon>
        <taxon>Entelegynae</taxon>
        <taxon>Araneoidea</taxon>
        <taxon>Linyphiidae</taxon>
        <taxon>Erigoninae</taxon>
        <taxon>Oedothorax</taxon>
    </lineage>
</organism>
<dbReference type="PROSITE" id="PS51845">
    <property type="entry name" value="PDEASE_I_2"/>
    <property type="match status" value="1"/>
</dbReference>
<dbReference type="SUPFAM" id="SSF109604">
    <property type="entry name" value="HD-domain/PDEase-like"/>
    <property type="match status" value="1"/>
</dbReference>
<comment type="caution">
    <text evidence="5">The sequence shown here is derived from an EMBL/GenBank/DDBJ whole genome shotgun (WGS) entry which is preliminary data.</text>
</comment>
<feature type="domain" description="PDEase" evidence="4">
    <location>
        <begin position="1"/>
        <end position="136"/>
    </location>
</feature>
<feature type="region of interest" description="Disordered" evidence="3">
    <location>
        <begin position="63"/>
        <end position="117"/>
    </location>
</feature>
<accession>A0AAV6UHG3</accession>
<dbReference type="Proteomes" id="UP000827092">
    <property type="component" value="Unassembled WGS sequence"/>
</dbReference>
<evidence type="ECO:0000256" key="3">
    <source>
        <dbReference type="SAM" id="MobiDB-lite"/>
    </source>
</evidence>
<dbReference type="GO" id="GO:0007165">
    <property type="term" value="P:signal transduction"/>
    <property type="evidence" value="ECO:0007669"/>
    <property type="project" value="InterPro"/>
</dbReference>
<dbReference type="GO" id="GO:0046872">
    <property type="term" value="F:metal ion binding"/>
    <property type="evidence" value="ECO:0007669"/>
    <property type="project" value="UniProtKB-KW"/>
</dbReference>
<name>A0AAV6UHG3_9ARAC</name>
<reference evidence="5 6" key="1">
    <citation type="journal article" date="2022" name="Nat. Ecol. Evol.">
        <title>A masculinizing supergene underlies an exaggerated male reproductive morph in a spider.</title>
        <authorList>
            <person name="Hendrickx F."/>
            <person name="De Corte Z."/>
            <person name="Sonet G."/>
            <person name="Van Belleghem S.M."/>
            <person name="Kostlbacher S."/>
            <person name="Vangestel C."/>
        </authorList>
    </citation>
    <scope>NUCLEOTIDE SEQUENCE [LARGE SCALE GENOMIC DNA]</scope>
    <source>
        <strain evidence="5">W744_W776</strain>
    </source>
</reference>
<dbReference type="EMBL" id="JAFNEN010000432">
    <property type="protein sequence ID" value="KAG8183101.1"/>
    <property type="molecule type" value="Genomic_DNA"/>
</dbReference>
<feature type="compositionally biased region" description="Polar residues" evidence="3">
    <location>
        <begin position="74"/>
        <end position="91"/>
    </location>
</feature>
<sequence>MDTQIKGDKEQELGLAFSPLCDRNSTLVAESQIGFIDFIVSPSLEVCGDMLDRVLRHVEGHKDGAIAEDATVPPSRTNLTSSPANSPSHSRASPRLFGSSPCQSPRHLPPGGAVPRPWLKCLENNKKMWHDLSDKDAELREQITEASKKRSREYANGVDK</sequence>
<evidence type="ECO:0000256" key="2">
    <source>
        <dbReference type="ARBA" id="ARBA00022801"/>
    </source>
</evidence>
<keyword evidence="2" id="KW-0378">Hydrolase</keyword>
<dbReference type="GO" id="GO:0004114">
    <property type="term" value="F:3',5'-cyclic-nucleotide phosphodiesterase activity"/>
    <property type="evidence" value="ECO:0007669"/>
    <property type="project" value="InterPro"/>
</dbReference>
<keyword evidence="1" id="KW-0479">Metal-binding</keyword>
<evidence type="ECO:0000313" key="5">
    <source>
        <dbReference type="EMBL" id="KAG8183101.1"/>
    </source>
</evidence>
<dbReference type="Gene3D" id="1.10.1300.10">
    <property type="entry name" value="3'5'-cyclic nucleotide phosphodiesterase, catalytic domain"/>
    <property type="match status" value="1"/>
</dbReference>